<comment type="catalytic activity">
    <reaction evidence="11">
        <text>N(6)-(pyridoxal phosphate)-L-lysyl-[4-amino-5-hydroxymethyl-2-methylpyrimidine phosphate synthase] + L-histidyl-[4-amino-5-hydroxymethyl-2-methylpyrimidine phosphate synthase] + 2 Fe(3+) + 4 H2O = L-lysyl-[4-amino-5-hydroxymethyl-2-methylpyrimidine phosphate synthase] + (2S)-2-amino-5-hydroxy-4-oxopentanoyl-[4-amino-5-hydroxymethyl-2-methylpyrimidine phosphate synthase] + 4-amino-2-methyl-5-(phosphooxymethyl)pyrimidine + 3-oxopropanoate + 2 Fe(2+) + 2 H(+)</text>
        <dbReference type="Rhea" id="RHEA:65756"/>
        <dbReference type="Rhea" id="RHEA-COMP:16892"/>
        <dbReference type="Rhea" id="RHEA-COMP:16893"/>
        <dbReference type="Rhea" id="RHEA-COMP:16894"/>
        <dbReference type="Rhea" id="RHEA-COMP:16895"/>
        <dbReference type="ChEBI" id="CHEBI:15377"/>
        <dbReference type="ChEBI" id="CHEBI:15378"/>
        <dbReference type="ChEBI" id="CHEBI:29033"/>
        <dbReference type="ChEBI" id="CHEBI:29034"/>
        <dbReference type="ChEBI" id="CHEBI:29969"/>
        <dbReference type="ChEBI" id="CHEBI:29979"/>
        <dbReference type="ChEBI" id="CHEBI:33190"/>
        <dbReference type="ChEBI" id="CHEBI:58354"/>
        <dbReference type="ChEBI" id="CHEBI:143915"/>
        <dbReference type="ChEBI" id="CHEBI:157692"/>
    </reaction>
    <physiologicalReaction direction="left-to-right" evidence="11">
        <dbReference type="Rhea" id="RHEA:65757"/>
    </physiologicalReaction>
</comment>
<dbReference type="Proteomes" id="UP001054902">
    <property type="component" value="Unassembled WGS sequence"/>
</dbReference>
<feature type="domain" description="SsuA/THI5-like" evidence="12">
    <location>
        <begin position="187"/>
        <end position="271"/>
    </location>
</feature>
<gene>
    <name evidence="13" type="ORF">CTEN210_05343</name>
</gene>
<dbReference type="GO" id="GO:0046872">
    <property type="term" value="F:metal ion binding"/>
    <property type="evidence" value="ECO:0007669"/>
    <property type="project" value="UniProtKB-KW"/>
</dbReference>
<proteinExistence type="inferred from homology"/>
<evidence type="ECO:0000256" key="10">
    <source>
        <dbReference type="ARBA" id="ARBA00033171"/>
    </source>
</evidence>
<keyword evidence="14" id="KW-1185">Reference proteome</keyword>
<reference evidence="13 14" key="1">
    <citation type="journal article" date="2021" name="Sci. Rep.">
        <title>The genome of the diatom Chaetoceros tenuissimus carries an ancient integrated fragment of an extant virus.</title>
        <authorList>
            <person name="Hongo Y."/>
            <person name="Kimura K."/>
            <person name="Takaki Y."/>
            <person name="Yoshida Y."/>
            <person name="Baba S."/>
            <person name="Kobayashi G."/>
            <person name="Nagasaki K."/>
            <person name="Hano T."/>
            <person name="Tomaru Y."/>
        </authorList>
    </citation>
    <scope>NUCLEOTIDE SEQUENCE [LARGE SCALE GENOMIC DNA]</scope>
    <source>
        <strain evidence="13 14">NIES-3715</strain>
    </source>
</reference>
<evidence type="ECO:0000256" key="11">
    <source>
        <dbReference type="ARBA" id="ARBA00048179"/>
    </source>
</evidence>
<comment type="function">
    <text evidence="1">Responsible for the formation of the pyrimidine heterocycle in the thiamine biosynthesis pathway. Catalyzes the formation of hydroxymethylpyrimidine phosphate (HMP-P) from histidine and pyridoxal phosphate (PLP). The protein uses PLP and the active site histidine to form HMP-P, generating an inactive enzyme. The enzyme can only undergo a single turnover, which suggests it is a suicide enzyme.</text>
</comment>
<evidence type="ECO:0000256" key="9">
    <source>
        <dbReference type="ARBA" id="ARBA00023004"/>
    </source>
</evidence>
<dbReference type="Gene3D" id="3.40.190.10">
    <property type="entry name" value="Periplasmic binding protein-like II"/>
    <property type="match status" value="2"/>
</dbReference>
<comment type="subunit">
    <text evidence="4">Homodimer.</text>
</comment>
<accession>A0AAD3CMT3</accession>
<dbReference type="AlphaFoldDB" id="A0AAD3CMT3"/>
<evidence type="ECO:0000256" key="4">
    <source>
        <dbReference type="ARBA" id="ARBA00011738"/>
    </source>
</evidence>
<keyword evidence="9" id="KW-0408">Iron</keyword>
<comment type="similarity">
    <text evidence="3">Belongs to the NMT1/THI5 family.</text>
</comment>
<evidence type="ECO:0000256" key="6">
    <source>
        <dbReference type="ARBA" id="ARBA00022723"/>
    </source>
</evidence>
<dbReference type="PANTHER" id="PTHR31528:SF1">
    <property type="entry name" value="4-AMINO-5-HYDROXYMETHYL-2-METHYLPYRIMIDINE PHOSPHATE SYNTHASE THI11-RELATED"/>
    <property type="match status" value="1"/>
</dbReference>
<dbReference type="GO" id="GO:0016740">
    <property type="term" value="F:transferase activity"/>
    <property type="evidence" value="ECO:0007669"/>
    <property type="project" value="UniProtKB-KW"/>
</dbReference>
<dbReference type="EMBL" id="BLLK01000029">
    <property type="protein sequence ID" value="GFH48867.1"/>
    <property type="molecule type" value="Genomic_DNA"/>
</dbReference>
<evidence type="ECO:0000256" key="5">
    <source>
        <dbReference type="ARBA" id="ARBA00022679"/>
    </source>
</evidence>
<evidence type="ECO:0000256" key="3">
    <source>
        <dbReference type="ARBA" id="ARBA00009406"/>
    </source>
</evidence>
<evidence type="ECO:0000259" key="12">
    <source>
        <dbReference type="Pfam" id="PF09084"/>
    </source>
</evidence>
<evidence type="ECO:0000256" key="7">
    <source>
        <dbReference type="ARBA" id="ARBA00022898"/>
    </source>
</evidence>
<organism evidence="13 14">
    <name type="scientific">Chaetoceros tenuissimus</name>
    <dbReference type="NCBI Taxonomy" id="426638"/>
    <lineage>
        <taxon>Eukaryota</taxon>
        <taxon>Sar</taxon>
        <taxon>Stramenopiles</taxon>
        <taxon>Ochrophyta</taxon>
        <taxon>Bacillariophyta</taxon>
        <taxon>Coscinodiscophyceae</taxon>
        <taxon>Chaetocerotophycidae</taxon>
        <taxon>Chaetocerotales</taxon>
        <taxon>Chaetocerotaceae</taxon>
        <taxon>Chaetoceros</taxon>
    </lineage>
</organism>
<keyword evidence="5" id="KW-0808">Transferase</keyword>
<dbReference type="InterPro" id="IPR027939">
    <property type="entry name" value="NMT1/THI5"/>
</dbReference>
<keyword evidence="7" id="KW-0663">Pyridoxal phosphate</keyword>
<evidence type="ECO:0000313" key="14">
    <source>
        <dbReference type="Proteomes" id="UP001054902"/>
    </source>
</evidence>
<evidence type="ECO:0000313" key="13">
    <source>
        <dbReference type="EMBL" id="GFH48867.1"/>
    </source>
</evidence>
<dbReference type="PANTHER" id="PTHR31528">
    <property type="entry name" value="4-AMINO-5-HYDROXYMETHYL-2-METHYLPYRIMIDINE PHOSPHATE SYNTHASE THI11-RELATED"/>
    <property type="match status" value="1"/>
</dbReference>
<name>A0AAD3CMT3_9STRA</name>
<evidence type="ECO:0000256" key="2">
    <source>
        <dbReference type="ARBA" id="ARBA00004948"/>
    </source>
</evidence>
<comment type="pathway">
    <text evidence="2">Cofactor biosynthesis; thiamine diphosphate biosynthesis.</text>
</comment>
<evidence type="ECO:0000256" key="8">
    <source>
        <dbReference type="ARBA" id="ARBA00022977"/>
    </source>
</evidence>
<dbReference type="GO" id="GO:0009228">
    <property type="term" value="P:thiamine biosynthetic process"/>
    <property type="evidence" value="ECO:0007669"/>
    <property type="project" value="UniProtKB-KW"/>
</dbReference>
<comment type="caution">
    <text evidence="13">The sequence shown here is derived from an EMBL/GenBank/DDBJ whole genome shotgun (WGS) entry which is preliminary data.</text>
</comment>
<dbReference type="InterPro" id="IPR015168">
    <property type="entry name" value="SsuA/THI5"/>
</dbReference>
<keyword evidence="6" id="KW-0479">Metal-binding</keyword>
<sequence>MFHLSKTVTSSTKSRSIANGAKVMGTSFFHLADNETTTKRNHHAVTVQLDYYMSPQFAGVAAALVEDTYAKKGLDKIEFLPICPVGLEQENVRIHQNNHESAVTVGTVEQNIFSPTLERNPHLKTTAIAAMFAKSPLCIASLPSAENSDGLSFSPDLIGAHDDTVELLSRIFPEHGVVGSPRPTKVTDLLEGRLGAIQAYTTTETPTLRMKLGEEAKVVELEGYGGTKLGYSQVVFAADECLEDDRKDILAAFCEATFEGWSKVISNPQDAVSMVREAKKMTQLDDESNDHWFDSDKFELEMVQRCSEYVKGTLSKSGNYGVIDASRWGEANDWLLEKETKPDFGFDGTVWK</sequence>
<protein>
    <recommendedName>
        <fullName evidence="10">Thiamine pyrimidine synthase</fullName>
    </recommendedName>
</protein>
<dbReference type="Pfam" id="PF09084">
    <property type="entry name" value="NMT1"/>
    <property type="match status" value="1"/>
</dbReference>
<evidence type="ECO:0000256" key="1">
    <source>
        <dbReference type="ARBA" id="ARBA00003469"/>
    </source>
</evidence>
<keyword evidence="8" id="KW-0784">Thiamine biosynthesis</keyword>